<name>A0ABQ9GNK0_9NEOP</name>
<sequence>MPYREWRDLGGFEHRGLESRKGWDEVSMEQRRNLRAGETGDPPRTPAHQRNCPARFPDARIWERPLRESSPCRSSTDGTSVAALAGCYSDRRITQPVAVEQGSNCFTWLHTGKYKKDGVRLVVSRRRGVLFVAVCYASVRVGCLGHSKIHLVDNLQCCHDGACFHVADERDEAINGHLNRFADFSARNLSRSQASTSNERNLFLLRKIRFDLAEMVLTLNSVYGFPLLLHVTANFARIISLVCSYVRFPAEIFNAGYSLVCLTWAVSELLLFTLVVSACEMASSEANGTARTVQKAILSVAVGEREAKQLKVFLRESQNHRVEFEIFSCFTLNFQFSLRLPFAGKLRSSARLGQPRQSSARLRVVLEIRRLGFDERTLGVTSEHLRVRMSNPSRRIPGTTLSRAVDCRGRPRRAEECSCPEYDRRSGCHIKFIAPVSPFPYYSRLTSHIANWVRFPAGSLQEYLIWEPCRTMPLVGRFPRVSPFPPSLHSGVVPYSPRLTLIGSQISSLTYYLLGMLNFTLLYILEPASVLHWLLHRCEDSPFLTELHVIGLHNREVFIYWRRVSQGVSDEA</sequence>
<evidence type="ECO:0000313" key="7">
    <source>
        <dbReference type="EMBL" id="KAJ8873617.1"/>
    </source>
</evidence>
<accession>A0ABQ9GNK0</accession>
<protein>
    <recommendedName>
        <fullName evidence="6">Gustatory receptor</fullName>
    </recommendedName>
</protein>
<evidence type="ECO:0000256" key="1">
    <source>
        <dbReference type="ARBA" id="ARBA00004651"/>
    </source>
</evidence>
<dbReference type="Pfam" id="PF08395">
    <property type="entry name" value="7tm_7"/>
    <property type="match status" value="1"/>
</dbReference>
<comment type="caution">
    <text evidence="7">The sequence shown here is derived from an EMBL/GenBank/DDBJ whole genome shotgun (WGS) entry which is preliminary data.</text>
</comment>
<evidence type="ECO:0000256" key="2">
    <source>
        <dbReference type="ARBA" id="ARBA00022475"/>
    </source>
</evidence>
<reference evidence="7 8" key="1">
    <citation type="submission" date="2023-02" db="EMBL/GenBank/DDBJ databases">
        <title>LHISI_Scaffold_Assembly.</title>
        <authorList>
            <person name="Stuart O.P."/>
            <person name="Cleave R."/>
            <person name="Magrath M.J.L."/>
            <person name="Mikheyev A.S."/>
        </authorList>
    </citation>
    <scope>NUCLEOTIDE SEQUENCE [LARGE SCALE GENOMIC DNA]</scope>
    <source>
        <strain evidence="7">Daus_M_001</strain>
        <tissue evidence="7">Leg muscle</tissue>
    </source>
</reference>
<evidence type="ECO:0000256" key="6">
    <source>
        <dbReference type="RuleBase" id="RU363108"/>
    </source>
</evidence>
<evidence type="ECO:0000313" key="8">
    <source>
        <dbReference type="Proteomes" id="UP001159363"/>
    </source>
</evidence>
<evidence type="ECO:0000256" key="4">
    <source>
        <dbReference type="ARBA" id="ARBA00022989"/>
    </source>
</evidence>
<gene>
    <name evidence="7" type="ORF">PR048_024435</name>
</gene>
<organism evidence="7 8">
    <name type="scientific">Dryococelus australis</name>
    <dbReference type="NCBI Taxonomy" id="614101"/>
    <lineage>
        <taxon>Eukaryota</taxon>
        <taxon>Metazoa</taxon>
        <taxon>Ecdysozoa</taxon>
        <taxon>Arthropoda</taxon>
        <taxon>Hexapoda</taxon>
        <taxon>Insecta</taxon>
        <taxon>Pterygota</taxon>
        <taxon>Neoptera</taxon>
        <taxon>Polyneoptera</taxon>
        <taxon>Phasmatodea</taxon>
        <taxon>Verophasmatodea</taxon>
        <taxon>Anareolatae</taxon>
        <taxon>Phasmatidae</taxon>
        <taxon>Eurycanthinae</taxon>
        <taxon>Dryococelus</taxon>
    </lineage>
</organism>
<dbReference type="Proteomes" id="UP001159363">
    <property type="component" value="Chromosome 9"/>
</dbReference>
<keyword evidence="4" id="KW-1133">Transmembrane helix</keyword>
<keyword evidence="6" id="KW-0807">Transducer</keyword>
<dbReference type="InterPro" id="IPR013604">
    <property type="entry name" value="7TM_chemorcpt"/>
</dbReference>
<keyword evidence="5 6" id="KW-0472">Membrane</keyword>
<dbReference type="EMBL" id="JARBHB010000010">
    <property type="protein sequence ID" value="KAJ8873617.1"/>
    <property type="molecule type" value="Genomic_DNA"/>
</dbReference>
<keyword evidence="3" id="KW-0812">Transmembrane</keyword>
<proteinExistence type="inferred from homology"/>
<comment type="subcellular location">
    <subcellularLocation>
        <location evidence="1 6">Cell membrane</location>
        <topology evidence="1 6">Multi-pass membrane protein</topology>
    </subcellularLocation>
</comment>
<evidence type="ECO:0000256" key="5">
    <source>
        <dbReference type="ARBA" id="ARBA00023136"/>
    </source>
</evidence>
<keyword evidence="8" id="KW-1185">Reference proteome</keyword>
<evidence type="ECO:0000256" key="3">
    <source>
        <dbReference type="ARBA" id="ARBA00022692"/>
    </source>
</evidence>
<comment type="similarity">
    <text evidence="6">Belongs to the insect chemoreceptor superfamily. Gustatory receptor (GR) family.</text>
</comment>
<comment type="function">
    <text evidence="6">Gustatory receptor which mediates acceptance or avoidance behavior, depending on its substrates.</text>
</comment>
<keyword evidence="2 6" id="KW-1003">Cell membrane</keyword>
<keyword evidence="6" id="KW-0675">Receptor</keyword>